<evidence type="ECO:0000256" key="3">
    <source>
        <dbReference type="ARBA" id="ARBA00022475"/>
    </source>
</evidence>
<dbReference type="AlphaFoldDB" id="A0A850EV61"/>
<evidence type="ECO:0000256" key="7">
    <source>
        <dbReference type="SAM" id="Phobius"/>
    </source>
</evidence>
<name>A0A850EV61_9BACL</name>
<evidence type="ECO:0000256" key="2">
    <source>
        <dbReference type="ARBA" id="ARBA00005779"/>
    </source>
</evidence>
<organism evidence="8 9">
    <name type="scientific">Paenibacillus agri</name>
    <dbReference type="NCBI Taxonomy" id="2744309"/>
    <lineage>
        <taxon>Bacteria</taxon>
        <taxon>Bacillati</taxon>
        <taxon>Bacillota</taxon>
        <taxon>Bacilli</taxon>
        <taxon>Bacillales</taxon>
        <taxon>Paenibacillaceae</taxon>
        <taxon>Paenibacillus</taxon>
    </lineage>
</organism>
<dbReference type="GO" id="GO:0005886">
    <property type="term" value="C:plasma membrane"/>
    <property type="evidence" value="ECO:0007669"/>
    <property type="project" value="UniProtKB-SubCell"/>
</dbReference>
<evidence type="ECO:0000256" key="4">
    <source>
        <dbReference type="ARBA" id="ARBA00022692"/>
    </source>
</evidence>
<dbReference type="RefSeq" id="WP_175373177.1">
    <property type="nucleotide sequence ID" value="NZ_JABWCS010000216.1"/>
</dbReference>
<keyword evidence="3" id="KW-1003">Cell membrane</keyword>
<dbReference type="EMBL" id="JABWCS010000216">
    <property type="protein sequence ID" value="NUU62722.1"/>
    <property type="molecule type" value="Genomic_DNA"/>
</dbReference>
<dbReference type="InterPro" id="IPR007140">
    <property type="entry name" value="DUF350"/>
</dbReference>
<accession>A0A850EV61</accession>
<evidence type="ECO:0000256" key="6">
    <source>
        <dbReference type="ARBA" id="ARBA00023136"/>
    </source>
</evidence>
<gene>
    <name evidence="8" type="ORF">HPT30_20455</name>
</gene>
<proteinExistence type="inferred from homology"/>
<feature type="transmembrane region" description="Helical" evidence="7">
    <location>
        <begin position="6"/>
        <end position="30"/>
    </location>
</feature>
<comment type="subcellular location">
    <subcellularLocation>
        <location evidence="1">Cell membrane</location>
        <topology evidence="1">Multi-pass membrane protein</topology>
    </subcellularLocation>
</comment>
<evidence type="ECO:0000313" key="9">
    <source>
        <dbReference type="Proteomes" id="UP000564806"/>
    </source>
</evidence>
<protein>
    <submittedName>
        <fullName evidence="8">DUF350 domain-containing protein</fullName>
    </submittedName>
</protein>
<comment type="similarity">
    <text evidence="2">Belongs to the UPF0719 family.</text>
</comment>
<evidence type="ECO:0000256" key="5">
    <source>
        <dbReference type="ARBA" id="ARBA00022989"/>
    </source>
</evidence>
<feature type="transmembrane region" description="Helical" evidence="7">
    <location>
        <begin position="74"/>
        <end position="92"/>
    </location>
</feature>
<comment type="caution">
    <text evidence="8">The sequence shown here is derived from an EMBL/GenBank/DDBJ whole genome shotgun (WGS) entry which is preliminary data.</text>
</comment>
<evidence type="ECO:0000256" key="1">
    <source>
        <dbReference type="ARBA" id="ARBA00004651"/>
    </source>
</evidence>
<keyword evidence="6 7" id="KW-0472">Membrane</keyword>
<keyword evidence="9" id="KW-1185">Reference proteome</keyword>
<dbReference type="Pfam" id="PF03994">
    <property type="entry name" value="DUF350"/>
    <property type="match status" value="1"/>
</dbReference>
<keyword evidence="4 7" id="KW-0812">Transmembrane</keyword>
<evidence type="ECO:0000313" key="8">
    <source>
        <dbReference type="EMBL" id="NUU62722.1"/>
    </source>
</evidence>
<sequence>MDLHILVSMVVWTVCSVILLFVLMYVDSLFTRYNDIEELKAGNMAVTTRLVLKLLTQAYILSTSIATSNRLGEALLVSVVSFALLLLLERTVRLLFAVWGKLDLDHGTQQGKIGYGLLSGSLHIVGALIISAFL</sequence>
<reference evidence="8" key="1">
    <citation type="submission" date="2020-06" db="EMBL/GenBank/DDBJ databases">
        <title>Paenibacillus sp. nov., isolated from soil.</title>
        <authorList>
            <person name="Seo Y.L."/>
        </authorList>
    </citation>
    <scope>NUCLEOTIDE SEQUENCE [LARGE SCALE GENOMIC DNA]</scope>
    <source>
        <strain evidence="8">JW14</strain>
    </source>
</reference>
<dbReference type="Proteomes" id="UP000564806">
    <property type="component" value="Unassembled WGS sequence"/>
</dbReference>
<feature type="transmembrane region" description="Helical" evidence="7">
    <location>
        <begin position="113"/>
        <end position="133"/>
    </location>
</feature>
<keyword evidence="5 7" id="KW-1133">Transmembrane helix</keyword>